<keyword evidence="4" id="KW-1185">Reference proteome</keyword>
<dbReference type="Pfam" id="PF13416">
    <property type="entry name" value="SBP_bac_8"/>
    <property type="match status" value="1"/>
</dbReference>
<dbReference type="PANTHER" id="PTHR30222:SF2">
    <property type="entry name" value="ABC TRANSPORTER SUBSTRATE-BINDING PROTEIN"/>
    <property type="match status" value="1"/>
</dbReference>
<dbReference type="EMBL" id="CP095043">
    <property type="protein sequence ID" value="UOQ59585.1"/>
    <property type="molecule type" value="Genomic_DNA"/>
</dbReference>
<evidence type="ECO:0000256" key="1">
    <source>
        <dbReference type="ARBA" id="ARBA00022729"/>
    </source>
</evidence>
<organism evidence="3 4">
    <name type="scientific">Leucobacter rhizosphaerae</name>
    <dbReference type="NCBI Taxonomy" id="2932245"/>
    <lineage>
        <taxon>Bacteria</taxon>
        <taxon>Bacillati</taxon>
        <taxon>Actinomycetota</taxon>
        <taxon>Actinomycetes</taxon>
        <taxon>Micrococcales</taxon>
        <taxon>Microbacteriaceae</taxon>
        <taxon>Leucobacter</taxon>
    </lineage>
</organism>
<dbReference type="Proteomes" id="UP000831775">
    <property type="component" value="Chromosome"/>
</dbReference>
<dbReference type="PANTHER" id="PTHR30222">
    <property type="entry name" value="SPERMIDINE/PUTRESCINE-BINDING PERIPLASMIC PROTEIN"/>
    <property type="match status" value="1"/>
</dbReference>
<evidence type="ECO:0000313" key="3">
    <source>
        <dbReference type="EMBL" id="UOQ59585.1"/>
    </source>
</evidence>
<dbReference type="InterPro" id="IPR006059">
    <property type="entry name" value="SBP"/>
</dbReference>
<sequence length="359" mass="39314">MRKRIHSTLALGAASLVAGAMLVGCSTGSGGDGGAASGEPLTLVTWGGTTEEGYKAAWADPFTEATGIPTEMVNPVDYGKLSAQIEADQVVWDWVDLEGWFTVQHSDWWAATNTPELTIDADDLITLPGAAESDADWALPSGSYSFVISYRTDAVDTAPSTWEEFFDTEQFPGKRGVYNWPYGMLEVALLADGVPFEELYPLDIDRALAKLDTVRDDLVFWNSGAELQQMMSSGEVDYSFAWNNRIAALAEEGQPVAIDWGENLQDGGYMVTAKNNPQLDETLELFASAITTETQTKMAEATGYSPILRSSFEALPAEDQPWYNVHPDNMDQAVGSINLQWWAENFDTAVEKWNSWAGQ</sequence>
<accession>A0ABY4FTF8</accession>
<keyword evidence="1 2" id="KW-0732">Signal</keyword>
<protein>
    <submittedName>
        <fullName evidence="3">Extracellular solute-binding protein</fullName>
    </submittedName>
</protein>
<reference evidence="3 4" key="1">
    <citation type="submission" date="2022-04" db="EMBL/GenBank/DDBJ databases">
        <title>Leucobacter sp. isolated from rhizosphere of onion.</title>
        <authorList>
            <person name="Won M."/>
            <person name="Lee C.-M."/>
            <person name="Woen H.-Y."/>
            <person name="Kwon S.-W."/>
        </authorList>
    </citation>
    <scope>NUCLEOTIDE SEQUENCE [LARGE SCALE GENOMIC DNA]</scope>
    <source>
        <strain evidence="3 4">H25R-14</strain>
    </source>
</reference>
<feature type="signal peptide" evidence="2">
    <location>
        <begin position="1"/>
        <end position="20"/>
    </location>
</feature>
<name>A0ABY4FTF8_9MICO</name>
<dbReference type="RefSeq" id="WP_244684655.1">
    <property type="nucleotide sequence ID" value="NZ_CP095043.1"/>
</dbReference>
<gene>
    <name evidence="3" type="ORF">MUN76_11045</name>
</gene>
<evidence type="ECO:0000256" key="2">
    <source>
        <dbReference type="SAM" id="SignalP"/>
    </source>
</evidence>
<proteinExistence type="predicted"/>
<dbReference type="Gene3D" id="3.40.190.10">
    <property type="entry name" value="Periplasmic binding protein-like II"/>
    <property type="match status" value="2"/>
</dbReference>
<evidence type="ECO:0000313" key="4">
    <source>
        <dbReference type="Proteomes" id="UP000831775"/>
    </source>
</evidence>
<dbReference type="SUPFAM" id="SSF53850">
    <property type="entry name" value="Periplasmic binding protein-like II"/>
    <property type="match status" value="1"/>
</dbReference>
<dbReference type="PROSITE" id="PS51257">
    <property type="entry name" value="PROKAR_LIPOPROTEIN"/>
    <property type="match status" value="1"/>
</dbReference>
<feature type="chain" id="PRO_5045503798" evidence="2">
    <location>
        <begin position="21"/>
        <end position="359"/>
    </location>
</feature>